<evidence type="ECO:0000256" key="9">
    <source>
        <dbReference type="ARBA" id="ARBA00023065"/>
    </source>
</evidence>
<evidence type="ECO:0000256" key="4">
    <source>
        <dbReference type="ARBA" id="ARBA00022449"/>
    </source>
</evidence>
<feature type="transmembrane region" description="Helical" evidence="12">
    <location>
        <begin position="231"/>
        <end position="248"/>
    </location>
</feature>
<keyword evidence="5" id="KW-1003">Cell membrane</keyword>
<sequence>MLDVAAVCLTFTALLAYLNHRLTKLPTTIGVMVIALALSLGMVGLDALGLDHGLREYEESFIRSIDFSDVLMQGMLSFLLFAGALHVDLSALKKYRWQIASLALVGTIASTAVVGVAMWLALPFVGIDLSLLHCLVFGALIAPTDPIAVMGILKSAGAPKRLELVIAGESLFNDGVGVVIFAILVGILASGEVPTTGAVTTLLLREAGGGILFGLVLGYGVFHMLKSIDQYQVEVLVTLAAVMGGYALASHLHISGPLAMVVCGLMIGNGGRALAMSDNTRRHLDVFWELLDEILNSVLFVLIGLEVILITFSPALLVGGALAIAITLATRWLTVGLPVIALKNLFRLPHGASHVLVWGGLRGGISVALALSLPNSASREVVLALTYCVVVFSIMVQGMTIGQVVRAAIMEPRAAS</sequence>
<dbReference type="Pfam" id="PF00999">
    <property type="entry name" value="Na_H_Exchanger"/>
    <property type="match status" value="1"/>
</dbReference>
<evidence type="ECO:0000256" key="10">
    <source>
        <dbReference type="ARBA" id="ARBA00023136"/>
    </source>
</evidence>
<evidence type="ECO:0000256" key="1">
    <source>
        <dbReference type="ARBA" id="ARBA00004651"/>
    </source>
</evidence>
<keyword evidence="8" id="KW-0915">Sodium</keyword>
<evidence type="ECO:0000259" key="13">
    <source>
        <dbReference type="Pfam" id="PF00999"/>
    </source>
</evidence>
<evidence type="ECO:0000256" key="6">
    <source>
        <dbReference type="ARBA" id="ARBA00022692"/>
    </source>
</evidence>
<dbReference type="PANTHER" id="PTHR10110">
    <property type="entry name" value="SODIUM/HYDROGEN EXCHANGER"/>
    <property type="match status" value="1"/>
</dbReference>
<keyword evidence="3" id="KW-0813">Transport</keyword>
<dbReference type="Proteomes" id="UP001501353">
    <property type="component" value="Unassembled WGS sequence"/>
</dbReference>
<reference evidence="15" key="1">
    <citation type="journal article" date="2019" name="Int. J. Syst. Evol. Microbiol.">
        <title>The Global Catalogue of Microorganisms (GCM) 10K type strain sequencing project: providing services to taxonomists for standard genome sequencing and annotation.</title>
        <authorList>
            <consortium name="The Broad Institute Genomics Platform"/>
            <consortium name="The Broad Institute Genome Sequencing Center for Infectious Disease"/>
            <person name="Wu L."/>
            <person name="Ma J."/>
        </authorList>
    </citation>
    <scope>NUCLEOTIDE SEQUENCE [LARGE SCALE GENOMIC DNA]</scope>
    <source>
        <strain evidence="15">JCM 16673</strain>
    </source>
</reference>
<evidence type="ECO:0000256" key="5">
    <source>
        <dbReference type="ARBA" id="ARBA00022475"/>
    </source>
</evidence>
<evidence type="ECO:0000256" key="7">
    <source>
        <dbReference type="ARBA" id="ARBA00022989"/>
    </source>
</evidence>
<comment type="subcellular location">
    <subcellularLocation>
        <location evidence="1">Cell membrane</location>
        <topology evidence="1">Multi-pass membrane protein</topology>
    </subcellularLocation>
</comment>
<organism evidence="14 15">
    <name type="scientific">Actimicrobium antarcticum</name>
    <dbReference type="NCBI Taxonomy" id="1051899"/>
    <lineage>
        <taxon>Bacteria</taxon>
        <taxon>Pseudomonadati</taxon>
        <taxon>Pseudomonadota</taxon>
        <taxon>Betaproteobacteria</taxon>
        <taxon>Burkholderiales</taxon>
        <taxon>Oxalobacteraceae</taxon>
        <taxon>Actimicrobium</taxon>
    </lineage>
</organism>
<feature type="transmembrane region" description="Helical" evidence="12">
    <location>
        <begin position="384"/>
        <end position="409"/>
    </location>
</feature>
<gene>
    <name evidence="14" type="ORF">GCM10022212_22490</name>
</gene>
<keyword evidence="15" id="KW-1185">Reference proteome</keyword>
<dbReference type="EMBL" id="BAAAZE010000008">
    <property type="protein sequence ID" value="GAA4024392.1"/>
    <property type="molecule type" value="Genomic_DNA"/>
</dbReference>
<evidence type="ECO:0000256" key="2">
    <source>
        <dbReference type="ARBA" id="ARBA00007367"/>
    </source>
</evidence>
<keyword evidence="9" id="KW-0406">Ion transport</keyword>
<evidence type="ECO:0000256" key="11">
    <source>
        <dbReference type="ARBA" id="ARBA00023201"/>
    </source>
</evidence>
<keyword evidence="7 12" id="KW-1133">Transmembrane helix</keyword>
<evidence type="ECO:0000256" key="8">
    <source>
        <dbReference type="ARBA" id="ARBA00023053"/>
    </source>
</evidence>
<feature type="transmembrane region" description="Helical" evidence="12">
    <location>
        <begin position="130"/>
        <end position="150"/>
    </location>
</feature>
<evidence type="ECO:0000256" key="3">
    <source>
        <dbReference type="ARBA" id="ARBA00022448"/>
    </source>
</evidence>
<feature type="transmembrane region" description="Helical" evidence="12">
    <location>
        <begin position="171"/>
        <end position="190"/>
    </location>
</feature>
<feature type="transmembrane region" description="Helical" evidence="12">
    <location>
        <begin position="254"/>
        <end position="274"/>
    </location>
</feature>
<evidence type="ECO:0000256" key="12">
    <source>
        <dbReference type="SAM" id="Phobius"/>
    </source>
</evidence>
<dbReference type="RefSeq" id="WP_344763396.1">
    <property type="nucleotide sequence ID" value="NZ_BAAAZE010000008.1"/>
</dbReference>
<proteinExistence type="inferred from homology"/>
<comment type="similarity">
    <text evidence="2">Belongs to the monovalent cation:proton antiporter 1 (CPA1) transporter (TC 2.A.36) family.</text>
</comment>
<evidence type="ECO:0000313" key="14">
    <source>
        <dbReference type="EMBL" id="GAA4024392.1"/>
    </source>
</evidence>
<evidence type="ECO:0000313" key="15">
    <source>
        <dbReference type="Proteomes" id="UP001501353"/>
    </source>
</evidence>
<keyword evidence="11" id="KW-0739">Sodium transport</keyword>
<protein>
    <submittedName>
        <fullName evidence="14">Sodium:proton antiporter</fullName>
    </submittedName>
</protein>
<feature type="domain" description="Cation/H+ exchanger transmembrane" evidence="13">
    <location>
        <begin position="11"/>
        <end position="406"/>
    </location>
</feature>
<accession>A0ABP7TDA0</accession>
<keyword evidence="10 12" id="KW-0472">Membrane</keyword>
<feature type="transmembrane region" description="Helical" evidence="12">
    <location>
        <begin position="294"/>
        <end position="315"/>
    </location>
</feature>
<feature type="transmembrane region" description="Helical" evidence="12">
    <location>
        <begin position="70"/>
        <end position="87"/>
    </location>
</feature>
<feature type="transmembrane region" description="Helical" evidence="12">
    <location>
        <begin position="354"/>
        <end position="372"/>
    </location>
</feature>
<dbReference type="PANTHER" id="PTHR10110:SF195">
    <property type="entry name" value="NA(+)_H(+) ANTIPORTER NHAS2"/>
    <property type="match status" value="1"/>
</dbReference>
<keyword evidence="4" id="KW-0050">Antiport</keyword>
<feature type="transmembrane region" description="Helical" evidence="12">
    <location>
        <begin position="29"/>
        <end position="50"/>
    </location>
</feature>
<feature type="transmembrane region" description="Helical" evidence="12">
    <location>
        <begin position="321"/>
        <end position="342"/>
    </location>
</feature>
<dbReference type="Gene3D" id="6.10.140.1330">
    <property type="match status" value="1"/>
</dbReference>
<feature type="transmembrane region" description="Helical" evidence="12">
    <location>
        <begin position="99"/>
        <end position="124"/>
    </location>
</feature>
<dbReference type="InterPro" id="IPR018422">
    <property type="entry name" value="Cation/H_exchanger_CPA1"/>
</dbReference>
<keyword evidence="6 12" id="KW-0812">Transmembrane</keyword>
<feature type="transmembrane region" description="Helical" evidence="12">
    <location>
        <begin position="202"/>
        <end position="222"/>
    </location>
</feature>
<name>A0ABP7TDA0_9BURK</name>
<dbReference type="InterPro" id="IPR006153">
    <property type="entry name" value="Cation/H_exchanger_TM"/>
</dbReference>
<comment type="caution">
    <text evidence="14">The sequence shown here is derived from an EMBL/GenBank/DDBJ whole genome shotgun (WGS) entry which is preliminary data.</text>
</comment>